<evidence type="ECO:0000256" key="6">
    <source>
        <dbReference type="ARBA" id="ARBA00022840"/>
    </source>
</evidence>
<evidence type="ECO:0000259" key="11">
    <source>
        <dbReference type="PROSITE" id="PS50893"/>
    </source>
</evidence>
<evidence type="ECO:0000256" key="9">
    <source>
        <dbReference type="SAM" id="MobiDB-lite"/>
    </source>
</evidence>
<dbReference type="EMBL" id="JAIZAY010000020">
    <property type="protein sequence ID" value="KAJ8022405.1"/>
    <property type="molecule type" value="Genomic_DNA"/>
</dbReference>
<comment type="subcellular location">
    <subcellularLocation>
        <location evidence="1">Membrane</location>
        <topology evidence="1">Multi-pass membrane protein</topology>
    </subcellularLocation>
</comment>
<feature type="region of interest" description="Disordered" evidence="9">
    <location>
        <begin position="1"/>
        <end position="46"/>
    </location>
</feature>
<evidence type="ECO:0000256" key="2">
    <source>
        <dbReference type="ARBA" id="ARBA00005814"/>
    </source>
</evidence>
<dbReference type="InterPro" id="IPR003439">
    <property type="entry name" value="ABC_transporter-like_ATP-bd"/>
</dbReference>
<dbReference type="Proteomes" id="UP001152320">
    <property type="component" value="Chromosome 20"/>
</dbReference>
<protein>
    <submittedName>
        <fullName evidence="12">ATP-binding cassette sub-family G member 2</fullName>
    </submittedName>
</protein>
<proteinExistence type="inferred from homology"/>
<feature type="transmembrane region" description="Helical" evidence="10">
    <location>
        <begin position="540"/>
        <end position="563"/>
    </location>
</feature>
<reference evidence="12" key="1">
    <citation type="submission" date="2021-10" db="EMBL/GenBank/DDBJ databases">
        <title>Tropical sea cucumber genome reveals ecological adaptation and Cuvierian tubules defense mechanism.</title>
        <authorList>
            <person name="Chen T."/>
        </authorList>
    </citation>
    <scope>NUCLEOTIDE SEQUENCE</scope>
    <source>
        <strain evidence="12">Nanhai2018</strain>
        <tissue evidence="12">Muscle</tissue>
    </source>
</reference>
<dbReference type="Pfam" id="PF19055">
    <property type="entry name" value="ABC2_membrane_7"/>
    <property type="match status" value="1"/>
</dbReference>
<feature type="domain" description="ABC transporter" evidence="11">
    <location>
        <begin position="50"/>
        <end position="295"/>
    </location>
</feature>
<dbReference type="PANTHER" id="PTHR48041">
    <property type="entry name" value="ABC TRANSPORTER G FAMILY MEMBER 28"/>
    <property type="match status" value="1"/>
</dbReference>
<dbReference type="GO" id="GO:0005524">
    <property type="term" value="F:ATP binding"/>
    <property type="evidence" value="ECO:0007669"/>
    <property type="project" value="UniProtKB-KW"/>
</dbReference>
<feature type="transmembrane region" description="Helical" evidence="10">
    <location>
        <begin position="634"/>
        <end position="651"/>
    </location>
</feature>
<name>A0A9Q0YH54_HOLLE</name>
<keyword evidence="4 10" id="KW-0812">Transmembrane</keyword>
<dbReference type="CDD" id="cd03213">
    <property type="entry name" value="ABCG_EPDR"/>
    <property type="match status" value="1"/>
</dbReference>
<evidence type="ECO:0000256" key="7">
    <source>
        <dbReference type="ARBA" id="ARBA00022989"/>
    </source>
</evidence>
<dbReference type="GO" id="GO:0016324">
    <property type="term" value="C:apical plasma membrane"/>
    <property type="evidence" value="ECO:0007669"/>
    <property type="project" value="UniProtKB-ARBA"/>
</dbReference>
<dbReference type="InterPro" id="IPR043926">
    <property type="entry name" value="ABCG_dom"/>
</dbReference>
<dbReference type="PROSITE" id="PS50893">
    <property type="entry name" value="ABC_TRANSPORTER_2"/>
    <property type="match status" value="1"/>
</dbReference>
<dbReference type="InterPro" id="IPR027417">
    <property type="entry name" value="P-loop_NTPase"/>
</dbReference>
<evidence type="ECO:0000313" key="12">
    <source>
        <dbReference type="EMBL" id="KAJ8022405.1"/>
    </source>
</evidence>
<accession>A0A9Q0YH54</accession>
<feature type="transmembrane region" description="Helical" evidence="10">
    <location>
        <begin position="434"/>
        <end position="456"/>
    </location>
</feature>
<keyword evidence="8 10" id="KW-0472">Membrane</keyword>
<evidence type="ECO:0000256" key="3">
    <source>
        <dbReference type="ARBA" id="ARBA00022448"/>
    </source>
</evidence>
<comment type="caution">
    <text evidence="12">The sequence shown here is derived from an EMBL/GenBank/DDBJ whole genome shotgun (WGS) entry which is preliminary data.</text>
</comment>
<dbReference type="InterPro" id="IPR003593">
    <property type="entry name" value="AAA+_ATPase"/>
</dbReference>
<dbReference type="FunFam" id="3.40.50.300:FF:000622">
    <property type="entry name" value="ATP-binding cassette sub-family G member 2"/>
    <property type="match status" value="1"/>
</dbReference>
<dbReference type="GO" id="GO:0016887">
    <property type="term" value="F:ATP hydrolysis activity"/>
    <property type="evidence" value="ECO:0007669"/>
    <property type="project" value="InterPro"/>
</dbReference>
<dbReference type="SMART" id="SM00382">
    <property type="entry name" value="AAA"/>
    <property type="match status" value="1"/>
</dbReference>
<feature type="compositionally biased region" description="Basic and acidic residues" evidence="9">
    <location>
        <begin position="21"/>
        <end position="30"/>
    </location>
</feature>
<evidence type="ECO:0000256" key="10">
    <source>
        <dbReference type="SAM" id="Phobius"/>
    </source>
</evidence>
<keyword evidence="6 12" id="KW-0067">ATP-binding</keyword>
<evidence type="ECO:0000256" key="5">
    <source>
        <dbReference type="ARBA" id="ARBA00022741"/>
    </source>
</evidence>
<keyword evidence="3" id="KW-0813">Transport</keyword>
<dbReference type="InterPro" id="IPR050352">
    <property type="entry name" value="ABCG_transporters"/>
</dbReference>
<dbReference type="Gene3D" id="3.40.50.300">
    <property type="entry name" value="P-loop containing nucleotide triphosphate hydrolases"/>
    <property type="match status" value="1"/>
</dbReference>
<dbReference type="Pfam" id="PF01061">
    <property type="entry name" value="ABC2_membrane"/>
    <property type="match status" value="1"/>
</dbReference>
<dbReference type="GO" id="GO:0015562">
    <property type="term" value="F:efflux transmembrane transporter activity"/>
    <property type="evidence" value="ECO:0007669"/>
    <property type="project" value="UniProtKB-ARBA"/>
</dbReference>
<gene>
    <name evidence="12" type="ORF">HOLleu_37291</name>
</gene>
<keyword evidence="13" id="KW-1185">Reference proteome</keyword>
<dbReference type="Pfam" id="PF00005">
    <property type="entry name" value="ABC_tran"/>
    <property type="match status" value="1"/>
</dbReference>
<evidence type="ECO:0000256" key="8">
    <source>
        <dbReference type="ARBA" id="ARBA00023136"/>
    </source>
</evidence>
<dbReference type="SUPFAM" id="SSF52540">
    <property type="entry name" value="P-loop containing nucleoside triphosphate hydrolases"/>
    <property type="match status" value="1"/>
</dbReference>
<dbReference type="AlphaFoldDB" id="A0A9Q0YH54"/>
<dbReference type="GO" id="GO:0008514">
    <property type="term" value="F:organic anion transmembrane transporter activity"/>
    <property type="evidence" value="ECO:0007669"/>
    <property type="project" value="UniProtKB-ARBA"/>
</dbReference>
<comment type="similarity">
    <text evidence="2">Belongs to the ABC transporter superfamily. ABCG family. Eye pigment precursor importer (TC 3.A.1.204) subfamily.</text>
</comment>
<dbReference type="InterPro" id="IPR013525">
    <property type="entry name" value="ABC2_TM"/>
</dbReference>
<keyword evidence="7 10" id="KW-1133">Transmembrane helix</keyword>
<evidence type="ECO:0000256" key="1">
    <source>
        <dbReference type="ARBA" id="ARBA00004141"/>
    </source>
</evidence>
<evidence type="ECO:0000313" key="13">
    <source>
        <dbReference type="Proteomes" id="UP001152320"/>
    </source>
</evidence>
<dbReference type="GO" id="GO:0140359">
    <property type="term" value="F:ABC-type transporter activity"/>
    <property type="evidence" value="ECO:0007669"/>
    <property type="project" value="InterPro"/>
</dbReference>
<dbReference type="OrthoDB" id="66620at2759"/>
<dbReference type="PANTHER" id="PTHR48041:SF116">
    <property type="entry name" value="PROTEIN BROWN"/>
    <property type="match status" value="1"/>
</dbReference>
<keyword evidence="5" id="KW-0547">Nucleotide-binding</keyword>
<evidence type="ECO:0000256" key="4">
    <source>
        <dbReference type="ARBA" id="ARBA00022692"/>
    </source>
</evidence>
<sequence>MAGDEDMHNNPSYGEHPGNTKHNDGMEMKLRTNGKNGRPRFDSGTAGTTVSCHDISYVVRTKIDGKYGMKTILNNISGVFGPGMNAILGPTGSGKTSLLDVLAARKEPSGLSGDVLIDGKVQPKNFKLVSGYVVQDDVVMGTLTVRENLEFSAALRLPKKVSEGERKERVEDVIKELGLTHCADTKVGTEFIRGVSGGERKRTNIGMELIIKPTVLFLDEPTTGLDASTANAVMHLLARLSKRGRTIIFSIHQPRYTIYRLFDKLHLLSLGNTVYNGPAQEALEYFSSIGYECEPHNNPPDFFLDVINGDSTAVDAVADDMDEEMGKGQSLDSKPLEEEFKKSRYAADLYAASSQILNGLGVKTGAGIQEQLITYPSSFFKQLGQLSKRAVKNIIRNPFLTIIQTTTIILFSLIVGMIYFQLDNSKEYGIQNRIGAFFFLIMQQVFGNMSAIELFIRERNIFVHESASGFYRVSAYFVSKSFCDLLPMRTIPSLFYCTITYWMIGLKANASAFFLYTLTLLLTTYTATGLAFAISSTVSIAGIATLLIAMCYVIMMIFSGLLVNIESLPVWLQWIQYLSIFRYSQNALSIIELKGTKFCGTNDMNMTICTDDGTAYLEVQGIDYSVWGFWQNEVALFCMTMGLLCIAYIQLRRMPKLK</sequence>
<feature type="transmembrane region" description="Helical" evidence="10">
    <location>
        <begin position="510"/>
        <end position="533"/>
    </location>
</feature>
<feature type="transmembrane region" description="Helical" evidence="10">
    <location>
        <begin position="399"/>
        <end position="422"/>
    </location>
</feature>
<organism evidence="12 13">
    <name type="scientific">Holothuria leucospilota</name>
    <name type="common">Black long sea cucumber</name>
    <name type="synonym">Mertensiothuria leucospilota</name>
    <dbReference type="NCBI Taxonomy" id="206669"/>
    <lineage>
        <taxon>Eukaryota</taxon>
        <taxon>Metazoa</taxon>
        <taxon>Echinodermata</taxon>
        <taxon>Eleutherozoa</taxon>
        <taxon>Echinozoa</taxon>
        <taxon>Holothuroidea</taxon>
        <taxon>Aspidochirotacea</taxon>
        <taxon>Aspidochirotida</taxon>
        <taxon>Holothuriidae</taxon>
        <taxon>Holothuria</taxon>
    </lineage>
</organism>